<evidence type="ECO:0000313" key="5">
    <source>
        <dbReference type="EMBL" id="KAK3674009.1"/>
    </source>
</evidence>
<dbReference type="GO" id="GO:0005737">
    <property type="term" value="C:cytoplasm"/>
    <property type="evidence" value="ECO:0007669"/>
    <property type="project" value="TreeGrafter"/>
</dbReference>
<dbReference type="Proteomes" id="UP001274830">
    <property type="component" value="Unassembled WGS sequence"/>
</dbReference>
<dbReference type="PANTHER" id="PTHR11566:SF131">
    <property type="entry name" value="GTPASE, PUTATIVE (AFU_ORTHOLOGUE AFUA_6G07630)-RELATED"/>
    <property type="match status" value="1"/>
</dbReference>
<keyword evidence="6" id="KW-1185">Reference proteome</keyword>
<feature type="region of interest" description="Disordered" evidence="3">
    <location>
        <begin position="44"/>
        <end position="90"/>
    </location>
</feature>
<dbReference type="InterPro" id="IPR020850">
    <property type="entry name" value="GED_dom"/>
</dbReference>
<keyword evidence="2" id="KW-0342">GTP-binding</keyword>
<dbReference type="InterPro" id="IPR045063">
    <property type="entry name" value="Dynamin_N"/>
</dbReference>
<evidence type="ECO:0000313" key="6">
    <source>
        <dbReference type="Proteomes" id="UP001274830"/>
    </source>
</evidence>
<feature type="compositionally biased region" description="Polar residues" evidence="3">
    <location>
        <begin position="69"/>
        <end position="80"/>
    </location>
</feature>
<keyword evidence="1" id="KW-0547">Nucleotide-binding</keyword>
<dbReference type="InterPro" id="IPR001401">
    <property type="entry name" value="Dynamin_GTPase"/>
</dbReference>
<dbReference type="AlphaFoldDB" id="A0AAE0WLR0"/>
<dbReference type="GO" id="GO:0003924">
    <property type="term" value="F:GTPase activity"/>
    <property type="evidence" value="ECO:0007669"/>
    <property type="project" value="InterPro"/>
</dbReference>
<dbReference type="CDD" id="cd08771">
    <property type="entry name" value="DLP_1"/>
    <property type="match status" value="1"/>
</dbReference>
<dbReference type="Pfam" id="PF00350">
    <property type="entry name" value="Dynamin_N"/>
    <property type="match status" value="1"/>
</dbReference>
<feature type="region of interest" description="Disordered" evidence="3">
    <location>
        <begin position="537"/>
        <end position="599"/>
    </location>
</feature>
<feature type="compositionally biased region" description="Pro residues" evidence="3">
    <location>
        <begin position="579"/>
        <end position="589"/>
    </location>
</feature>
<comment type="caution">
    <text evidence="5">The sequence shown here is derived from an EMBL/GenBank/DDBJ whole genome shotgun (WGS) entry which is preliminary data.</text>
</comment>
<dbReference type="SUPFAM" id="SSF52540">
    <property type="entry name" value="P-loop containing nucleoside triphosphate hydrolases"/>
    <property type="match status" value="1"/>
</dbReference>
<dbReference type="SMART" id="SM00053">
    <property type="entry name" value="DYNc"/>
    <property type="match status" value="1"/>
</dbReference>
<dbReference type="InterPro" id="IPR022812">
    <property type="entry name" value="Dynamin"/>
</dbReference>
<dbReference type="Gene3D" id="3.40.50.300">
    <property type="entry name" value="P-loop containing nucleotide triphosphate hydrolases"/>
    <property type="match status" value="1"/>
</dbReference>
<feature type="region of interest" description="Disordered" evidence="3">
    <location>
        <begin position="1"/>
        <end position="28"/>
    </location>
</feature>
<dbReference type="EMBL" id="JAUTXT010000022">
    <property type="protein sequence ID" value="KAK3674009.1"/>
    <property type="molecule type" value="Genomic_DNA"/>
</dbReference>
<dbReference type="PANTHER" id="PTHR11566">
    <property type="entry name" value="DYNAMIN"/>
    <property type="match status" value="1"/>
</dbReference>
<feature type="domain" description="GED" evidence="4">
    <location>
        <begin position="778"/>
        <end position="871"/>
    </location>
</feature>
<proteinExistence type="predicted"/>
<feature type="compositionally biased region" description="Low complexity" evidence="3">
    <location>
        <begin position="565"/>
        <end position="575"/>
    </location>
</feature>
<feature type="compositionally biased region" description="Polar residues" evidence="3">
    <location>
        <begin position="44"/>
        <end position="62"/>
    </location>
</feature>
<reference evidence="5" key="1">
    <citation type="submission" date="2023-07" db="EMBL/GenBank/DDBJ databases">
        <title>Black Yeasts Isolated from many extreme environments.</title>
        <authorList>
            <person name="Coleine C."/>
            <person name="Stajich J.E."/>
            <person name="Selbmann L."/>
        </authorList>
    </citation>
    <scope>NUCLEOTIDE SEQUENCE</scope>
    <source>
        <strain evidence="5">CCFEE 5485</strain>
    </source>
</reference>
<dbReference type="GO" id="GO:0005525">
    <property type="term" value="F:GTP binding"/>
    <property type="evidence" value="ECO:0007669"/>
    <property type="project" value="InterPro"/>
</dbReference>
<dbReference type="GO" id="GO:0005886">
    <property type="term" value="C:plasma membrane"/>
    <property type="evidence" value="ECO:0007669"/>
    <property type="project" value="TreeGrafter"/>
</dbReference>
<dbReference type="PROSITE" id="PS51388">
    <property type="entry name" value="GED"/>
    <property type="match status" value="1"/>
</dbReference>
<dbReference type="InterPro" id="IPR027417">
    <property type="entry name" value="P-loop_NTPase"/>
</dbReference>
<sequence>MSRMTRSRVKEEPIDEQVPSAPAIPAMPVANGTASRAVSISSMSAHVVDSRQTPLPSTTHTTPAHEPHQLQSSGDTTVPDQDTEMADTERSQTFDVAEGDAMLGLAQHSHQLIHAIQNLDALGIDATLPSLPRFIVVGDQSTGKSSIVEAICDITVPRDQGTCTRCPFQITTSAVRGSGPASAGWSCTITLQYRYIYNPDARHGRNRNELDRWTEQELYVEPFITIEDKGQLEDMLRRAQHAIVNPSRNPRDFRSGPHSDRIEVGFSPNVVSLQIQGPGLSELSFFDLPGAINVDPNGEDHLVVLVEKLLRSYLRQPNTLILLTCAADQDIENSTAFRYAKQSKALDRCLGVLTKPDLVGPQRRHLIEDMLAGNKFVLGSTSAWFVTKQLAQEDLSQGYDRSQARAFEAEFFRKGIWATDLGKYAERFGTPNLQSAVSQKLTQQILHDLPQILQRVEQRLSDVDVELKGFPEKPRSAALTVLQACDALTRSIEANLRADGTDFRTLYRRLLKTAQSQLQELRPFVNLNTPGFQKQAISLDSEEDSDPTPDNTPSGKRRRVDDGRVQPVPSTPVRRTPFRPRPTPTPLSAPRPNFKTDLPSTSRLKVRLDEVRELYDNGSNSGLPDQLNPRVTDDLVRMSLKPWSELVPRLMGQVSNLVSEMLKDSIDEALATRKRTQLFVRSTKAIDHLFEGLMTGVHERVSNTLDCEMNRPITYQSVKTFAEPVRAKLLQDRATIRVNEYYDTLESKGAKVPPTAERMKKRVDLENGPLRTDEWGREVAAIATPLTYYDIASARLLDSISLMLDYNLLRGLQVELLDTLRFELRVTDEAYCAELIAEDPAREKRRRDLEVEKGKLNLALAELQGLRDQAGF</sequence>
<evidence type="ECO:0000259" key="4">
    <source>
        <dbReference type="PROSITE" id="PS51388"/>
    </source>
</evidence>
<dbReference type="InterPro" id="IPR000375">
    <property type="entry name" value="Dynamin_stalk"/>
</dbReference>
<organism evidence="5 6">
    <name type="scientific">Recurvomyces mirabilis</name>
    <dbReference type="NCBI Taxonomy" id="574656"/>
    <lineage>
        <taxon>Eukaryota</taxon>
        <taxon>Fungi</taxon>
        <taxon>Dikarya</taxon>
        <taxon>Ascomycota</taxon>
        <taxon>Pezizomycotina</taxon>
        <taxon>Dothideomycetes</taxon>
        <taxon>Dothideomycetidae</taxon>
        <taxon>Mycosphaerellales</taxon>
        <taxon>Teratosphaeriaceae</taxon>
        <taxon>Recurvomyces</taxon>
    </lineage>
</organism>
<accession>A0AAE0WLR0</accession>
<dbReference type="GO" id="GO:0031623">
    <property type="term" value="P:receptor internalization"/>
    <property type="evidence" value="ECO:0007669"/>
    <property type="project" value="TreeGrafter"/>
</dbReference>
<dbReference type="GO" id="GO:0005874">
    <property type="term" value="C:microtubule"/>
    <property type="evidence" value="ECO:0007669"/>
    <property type="project" value="TreeGrafter"/>
</dbReference>
<name>A0AAE0WLR0_9PEZI</name>
<dbReference type="Gene3D" id="1.20.120.1240">
    <property type="entry name" value="Dynamin, middle domain"/>
    <property type="match status" value="1"/>
</dbReference>
<evidence type="ECO:0000256" key="1">
    <source>
        <dbReference type="ARBA" id="ARBA00022741"/>
    </source>
</evidence>
<dbReference type="GO" id="GO:0008017">
    <property type="term" value="F:microtubule binding"/>
    <property type="evidence" value="ECO:0007669"/>
    <property type="project" value="TreeGrafter"/>
</dbReference>
<evidence type="ECO:0000256" key="3">
    <source>
        <dbReference type="SAM" id="MobiDB-lite"/>
    </source>
</evidence>
<evidence type="ECO:0000256" key="2">
    <source>
        <dbReference type="ARBA" id="ARBA00023134"/>
    </source>
</evidence>
<gene>
    <name evidence="5" type="ORF">LTR78_006211</name>
</gene>
<protein>
    <recommendedName>
        <fullName evidence="4">GED domain-containing protein</fullName>
    </recommendedName>
</protein>
<dbReference type="PRINTS" id="PR00195">
    <property type="entry name" value="DYNAMIN"/>
</dbReference>
<dbReference type="Pfam" id="PF01031">
    <property type="entry name" value="Dynamin_M"/>
    <property type="match status" value="1"/>
</dbReference>